<dbReference type="SUPFAM" id="SSF53756">
    <property type="entry name" value="UDP-Glycosyltransferase/glycogen phosphorylase"/>
    <property type="match status" value="1"/>
</dbReference>
<evidence type="ECO:0000313" key="5">
    <source>
        <dbReference type="EMBL" id="HIX50446.1"/>
    </source>
</evidence>
<organism evidence="5 6">
    <name type="scientific">Candidatus Borkfalkia faecavium</name>
    <dbReference type="NCBI Taxonomy" id="2838508"/>
    <lineage>
        <taxon>Bacteria</taxon>
        <taxon>Bacillati</taxon>
        <taxon>Bacillota</taxon>
        <taxon>Clostridia</taxon>
        <taxon>Christensenellales</taxon>
        <taxon>Christensenellaceae</taxon>
        <taxon>Candidatus Borkfalkia</taxon>
    </lineage>
</organism>
<dbReference type="InterPro" id="IPR001296">
    <property type="entry name" value="Glyco_trans_1"/>
</dbReference>
<dbReference type="CDD" id="cd04194">
    <property type="entry name" value="GT8_A4GalT_like"/>
    <property type="match status" value="1"/>
</dbReference>
<comment type="caution">
    <text evidence="5">The sequence shown here is derived from an EMBL/GenBank/DDBJ whole genome shotgun (WGS) entry which is preliminary data.</text>
</comment>
<dbReference type="GO" id="GO:0046872">
    <property type="term" value="F:metal ion binding"/>
    <property type="evidence" value="ECO:0007669"/>
    <property type="project" value="UniProtKB-KW"/>
</dbReference>
<dbReference type="PANTHER" id="PTHR13778">
    <property type="entry name" value="GLYCOSYLTRANSFERASE 8 DOMAIN-CONTAINING PROTEIN"/>
    <property type="match status" value="1"/>
</dbReference>
<evidence type="ECO:0000313" key="6">
    <source>
        <dbReference type="Proteomes" id="UP000886847"/>
    </source>
</evidence>
<dbReference type="SUPFAM" id="SSF53448">
    <property type="entry name" value="Nucleotide-diphospho-sugar transferases"/>
    <property type="match status" value="1"/>
</dbReference>
<dbReference type="PANTHER" id="PTHR13778:SF47">
    <property type="entry name" value="LIPOPOLYSACCHARIDE 1,3-GALACTOSYLTRANSFERASE"/>
    <property type="match status" value="1"/>
</dbReference>
<keyword evidence="1 5" id="KW-0328">Glycosyltransferase</keyword>
<dbReference type="GO" id="GO:0016757">
    <property type="term" value="F:glycosyltransferase activity"/>
    <property type="evidence" value="ECO:0007669"/>
    <property type="project" value="UniProtKB-KW"/>
</dbReference>
<dbReference type="Gene3D" id="3.40.50.2000">
    <property type="entry name" value="Glycogen Phosphorylase B"/>
    <property type="match status" value="2"/>
</dbReference>
<accession>A0A9D1W0X1</accession>
<dbReference type="SUPFAM" id="SSF56784">
    <property type="entry name" value="HAD-like"/>
    <property type="match status" value="1"/>
</dbReference>
<gene>
    <name evidence="5" type="ORF">H9851_04115</name>
</gene>
<evidence type="ECO:0000256" key="1">
    <source>
        <dbReference type="ARBA" id="ARBA00022676"/>
    </source>
</evidence>
<keyword evidence="2 5" id="KW-0808">Transferase</keyword>
<keyword evidence="3" id="KW-0479">Metal-binding</keyword>
<reference evidence="5" key="1">
    <citation type="journal article" date="2021" name="PeerJ">
        <title>Extensive microbial diversity within the chicken gut microbiome revealed by metagenomics and culture.</title>
        <authorList>
            <person name="Gilroy R."/>
            <person name="Ravi A."/>
            <person name="Getino M."/>
            <person name="Pursley I."/>
            <person name="Horton D.L."/>
            <person name="Alikhan N.F."/>
            <person name="Baker D."/>
            <person name="Gharbi K."/>
            <person name="Hall N."/>
            <person name="Watson M."/>
            <person name="Adriaenssens E.M."/>
            <person name="Foster-Nyarko E."/>
            <person name="Jarju S."/>
            <person name="Secka A."/>
            <person name="Antonio M."/>
            <person name="Oren A."/>
            <person name="Chaudhuri R.R."/>
            <person name="La Ragione R."/>
            <person name="Hildebrand F."/>
            <person name="Pallen M.J."/>
        </authorList>
    </citation>
    <scope>NUCLEOTIDE SEQUENCE</scope>
    <source>
        <strain evidence="5">2189</strain>
    </source>
</reference>
<name>A0A9D1W0X1_9FIRM</name>
<dbReference type="InterPro" id="IPR023214">
    <property type="entry name" value="HAD_sf"/>
</dbReference>
<dbReference type="InterPro" id="IPR036412">
    <property type="entry name" value="HAD-like_sf"/>
</dbReference>
<proteinExistence type="predicted"/>
<dbReference type="InterPro" id="IPR050748">
    <property type="entry name" value="Glycosyltrans_8_dom-fam"/>
</dbReference>
<protein>
    <submittedName>
        <fullName evidence="5">Glycosyltransferase</fullName>
        <ecNumber evidence="5">2.4.-.-</ecNumber>
    </submittedName>
</protein>
<dbReference type="Gene3D" id="1.10.150.400">
    <property type="match status" value="1"/>
</dbReference>
<sequence>MITKTNAPLVSIIVFGKRTNKLNENEKKILSSQLYSNVEVVIVEKDASLVSIAASLEQSKGEYFIFWNIENLLSCDYIRALVCAAEEEDADLAMSDICKIKEGRYYYYNLDPIRNLYYSDRYASSFAIYKKYNFMAESVFLPWNKVVCRKLINKIVKSIYSNGNYYDNNKRKENLGEFTAVVINALIMKNAEKYIFVPYVYSYIREKAVKKSDEDLKTALSNFIGCIHVIDKIVDSSETMAKISEYAAKLFYQKYNIQKSSVEHDFKRYFGSKAQDFTRAELYFSSVSTELPSMFFTGERLKKTVASDTCKIVSFDVFDTLIVRPFSKPSDIFSLMAEEFNRIINSESIADFGYMRQYAEKHAREILKEEGKEEVSLADIYEVFGKDFNVSEKICKHMLDFEIDTEMDFCVAKKSGYDLYKFAKYFEREIIIVSDMYLSQQVIEKILKKNNYFDYDRIYVSSEYNKCKHDKKLYELIANDLGLKGENLKTLVHIGDNYSSDFKAAKEFGFNAYHVNNSISMFKGGNSAIFCGEAYKNIYLKSSFFTAGGWSINHYWGLRAFHGMVANHVFDYPFFAFNQKSDFNSDPAFVGYYCVGGLLLGLTRWILKDLAGKKDCTIHFVARDGWLLKAFYDKYTNGLADVPKSNYLYVSRKSLFAADLSGMADILAILNNKLVVANNTPYKILLLIKPLFSNQNYLHIKKYYQAKGILHDIFGSNSAYLTFIKDFVERFGKLFDFESYRKKLRTYFSSVIKPGDVIFDVGYSGRTESILSQLLGFPINSYYVHSNGELLDLRENRYGFQTKVFYPWRPNITGVVREHLLMEYAASVKAYEFNKKGECQLLFNEFTPMVPNLWFTNVIQQAALEFCEDFVRTFGENRDIFAVENFDLLLPCEYFIQLAKPFDRQIFSALDFEDDVGMGGKVSVCDFWGKKYKELTNNLLKLEPGTNSDSASKLEESIKTTSIMKTMLQSLSLPEFPALKLKRERKNKFLLYSNELSWSGAPRSLLRIAKVLIKHGYNVDVWSLYDGDLRAEYDKLNVPVKICDYNNADYAFAVANYDLCIVNAAISYKFYYVISKYLPTIWYIREATNLVDIARGNLGMDEVLQESIDMVCVSEYAKQYITSSYNKNVYVVPNCVEDKYTGVKKSFDAKKIVFTTLGTIEPRKGYDIVVEAVKLLPKSYADRIEYRIAGRVLDYCKNWANQLLEDIKGTKNIVYLGEITREEDLCKVYSQTDIVVVSSRDESCSLVALEGAMFGKPLIVTENTGAKYIVTEENGYVVRTASAQALADAIMRFMDKSADEIYAMGNFSRAKYNEMASMEYYEKCILGMIEDKLACPTVHIEPPRTSKLIVPIIMATNQNYAPYVAVTIQSILENASPNYYYDIYVFYTELGKETIRGLEKETTDKYRVSTVNITNLLNTKLKLRTCSHYTIETYYRFFAPEILSFYDQLIYVDCDLVVLGDISELYKLDIGNNILGAAKNYMNRFVTNYVEKLHVSPEKYFNAGVLIINTKKFIEERIREKAFELLDKREDFIMLDQDALNIVCKDKVYYIPEDWNVQWHHFEGKCDIVINKQACIDAYSAPKILHFTGKNKPWKDARLPKAEFFWKYAEKAGDFQEIIKSLSAANSVTIVNYGAALSKEKGEADYVARKGIIAKLRRFFEVWEKEGLKTSIQKGFKFLYKINKSNKKESL</sequence>
<dbReference type="CDD" id="cd03801">
    <property type="entry name" value="GT4_PimA-like"/>
    <property type="match status" value="1"/>
</dbReference>
<reference evidence="5" key="2">
    <citation type="submission" date="2021-04" db="EMBL/GenBank/DDBJ databases">
        <authorList>
            <person name="Gilroy R."/>
        </authorList>
    </citation>
    <scope>NUCLEOTIDE SEQUENCE</scope>
    <source>
        <strain evidence="5">2189</strain>
    </source>
</reference>
<dbReference type="Gene3D" id="3.90.550.10">
    <property type="entry name" value="Spore Coat Polysaccharide Biosynthesis Protein SpsA, Chain A"/>
    <property type="match status" value="1"/>
</dbReference>
<evidence type="ECO:0000259" key="4">
    <source>
        <dbReference type="Pfam" id="PF00534"/>
    </source>
</evidence>
<dbReference type="Pfam" id="PF00534">
    <property type="entry name" value="Glycos_transf_1"/>
    <property type="match status" value="1"/>
</dbReference>
<dbReference type="Gene3D" id="3.40.50.1000">
    <property type="entry name" value="HAD superfamily/HAD-like"/>
    <property type="match status" value="1"/>
</dbReference>
<dbReference type="InterPro" id="IPR002495">
    <property type="entry name" value="Glyco_trans_8"/>
</dbReference>
<dbReference type="EC" id="2.4.-.-" evidence="5"/>
<evidence type="ECO:0000256" key="3">
    <source>
        <dbReference type="ARBA" id="ARBA00022723"/>
    </source>
</evidence>
<dbReference type="InterPro" id="IPR029044">
    <property type="entry name" value="Nucleotide-diphossugar_trans"/>
</dbReference>
<evidence type="ECO:0000256" key="2">
    <source>
        <dbReference type="ARBA" id="ARBA00022679"/>
    </source>
</evidence>
<feature type="domain" description="Glycosyl transferase family 1" evidence="4">
    <location>
        <begin position="1145"/>
        <end position="1297"/>
    </location>
</feature>
<dbReference type="Pfam" id="PF01501">
    <property type="entry name" value="Glyco_transf_8"/>
    <property type="match status" value="1"/>
</dbReference>
<dbReference type="EMBL" id="DXEW01000020">
    <property type="protein sequence ID" value="HIX50446.1"/>
    <property type="molecule type" value="Genomic_DNA"/>
</dbReference>
<dbReference type="Proteomes" id="UP000886847">
    <property type="component" value="Unassembled WGS sequence"/>
</dbReference>